<dbReference type="Gene3D" id="2.120.10.30">
    <property type="entry name" value="TolB, C-terminal domain"/>
    <property type="match status" value="1"/>
</dbReference>
<gene>
    <name evidence="1" type="ORF">CQA01_26430</name>
</gene>
<organism evidence="1 2">
    <name type="scientific">Cyclobacterium qasimii</name>
    <dbReference type="NCBI Taxonomy" id="1350429"/>
    <lineage>
        <taxon>Bacteria</taxon>
        <taxon>Pseudomonadati</taxon>
        <taxon>Bacteroidota</taxon>
        <taxon>Cytophagia</taxon>
        <taxon>Cytophagales</taxon>
        <taxon>Cyclobacteriaceae</taxon>
        <taxon>Cyclobacterium</taxon>
    </lineage>
</organism>
<evidence type="ECO:0000313" key="2">
    <source>
        <dbReference type="Proteomes" id="UP000321301"/>
    </source>
</evidence>
<reference evidence="1 2" key="1">
    <citation type="submission" date="2019-07" db="EMBL/GenBank/DDBJ databases">
        <title>Whole genome shotgun sequence of Cyclobacterium qasimii NBRC 106168.</title>
        <authorList>
            <person name="Hosoyama A."/>
            <person name="Uohara A."/>
            <person name="Ohji S."/>
            <person name="Ichikawa N."/>
        </authorList>
    </citation>
    <scope>NUCLEOTIDE SEQUENCE [LARGE SCALE GENOMIC DNA]</scope>
    <source>
        <strain evidence="1 2">NBRC 106168</strain>
    </source>
</reference>
<sequence>MFILKMFSSTIKPYNLLLATIFFFTLTYAHAQKSSDLFLIQAKKGLFGFTIFSETAKKITSGKYYDNQPTFINKSQLAFTSQDESGNFDIIMYNLSNDKFTNMTRTSDISEFSPDITSCGQYISTVTVEKDSSQRLWLYPINFGEPELLYDDIKPVGYYGWHGETAALFLLGTPNRLVYPYSREDIFEVAQNPGRCIKRRPGTDEIVYLDKGSNIVSDGKEVFELKAFDIKNRQSATIGTALGNAEDFFWLDKNNLIMARDNSIYLKNISKGTDWEEIATLNIPGYKNISRITLSPDNKNLVIAMEPSK</sequence>
<keyword evidence="2" id="KW-1185">Reference proteome</keyword>
<accession>A0A512CD14</accession>
<comment type="caution">
    <text evidence="1">The sequence shown here is derived from an EMBL/GenBank/DDBJ whole genome shotgun (WGS) entry which is preliminary data.</text>
</comment>
<dbReference type="Proteomes" id="UP000321301">
    <property type="component" value="Unassembled WGS sequence"/>
</dbReference>
<protein>
    <submittedName>
        <fullName evidence="1">Uncharacterized protein</fullName>
    </submittedName>
</protein>
<evidence type="ECO:0000313" key="1">
    <source>
        <dbReference type="EMBL" id="GEO22109.1"/>
    </source>
</evidence>
<name>A0A512CD14_9BACT</name>
<dbReference type="AlphaFoldDB" id="A0A512CD14"/>
<dbReference type="SUPFAM" id="SSF69322">
    <property type="entry name" value="Tricorn protease domain 2"/>
    <property type="match status" value="1"/>
</dbReference>
<proteinExistence type="predicted"/>
<dbReference type="InterPro" id="IPR011042">
    <property type="entry name" value="6-blade_b-propeller_TolB-like"/>
</dbReference>
<dbReference type="EMBL" id="BJYV01000013">
    <property type="protein sequence ID" value="GEO22109.1"/>
    <property type="molecule type" value="Genomic_DNA"/>
</dbReference>
<dbReference type="RefSeq" id="WP_235114202.1">
    <property type="nucleotide sequence ID" value="NZ_BJYV01000013.1"/>
</dbReference>